<evidence type="ECO:0000313" key="2">
    <source>
        <dbReference type="EMBL" id="MBS0125755.1"/>
    </source>
</evidence>
<gene>
    <name evidence="2" type="ORF">KB874_16860</name>
</gene>
<keyword evidence="3" id="KW-1185">Reference proteome</keyword>
<dbReference type="InterPro" id="IPR009683">
    <property type="entry name" value="Extensin-like_C"/>
</dbReference>
<protein>
    <submittedName>
        <fullName evidence="2">Extensin family protein</fullName>
    </submittedName>
</protein>
<comment type="caution">
    <text evidence="2">The sequence shown here is derived from an EMBL/GenBank/DDBJ whole genome shotgun (WGS) entry which is preliminary data.</text>
</comment>
<name>A0A8J7WDR8_9RHOB</name>
<dbReference type="EMBL" id="JAGTUU010000007">
    <property type="protein sequence ID" value="MBS0125755.1"/>
    <property type="molecule type" value="Genomic_DNA"/>
</dbReference>
<accession>A0A8J7WDR8</accession>
<sequence>MTRDTGALDGVRSFLSTAFEGESAGGGLCGDPALVGEPVGAVEAEIAGCGIDEAVRLRAVGEVGLSQAALIDCATARALRRWIDDTAAPSLRRQGGGLAEIKVAAHYACRTRNHKPGAPISEHGRGKAIDISGFRLRDGSEVTVLNDWGSGKRGKALRQMHSDACGRFGTVLGPGSDGHHEDHFHFDTRMHRGGPYCR</sequence>
<organism evidence="2 3">
    <name type="scientific">Thetidibacter halocola</name>
    <dbReference type="NCBI Taxonomy" id="2827239"/>
    <lineage>
        <taxon>Bacteria</taxon>
        <taxon>Pseudomonadati</taxon>
        <taxon>Pseudomonadota</taxon>
        <taxon>Alphaproteobacteria</taxon>
        <taxon>Rhodobacterales</taxon>
        <taxon>Roseobacteraceae</taxon>
        <taxon>Thetidibacter</taxon>
    </lineage>
</organism>
<evidence type="ECO:0000313" key="3">
    <source>
        <dbReference type="Proteomes" id="UP000681356"/>
    </source>
</evidence>
<evidence type="ECO:0000259" key="1">
    <source>
        <dbReference type="Pfam" id="PF06904"/>
    </source>
</evidence>
<dbReference type="Pfam" id="PF06904">
    <property type="entry name" value="Extensin-like_C"/>
    <property type="match status" value="1"/>
</dbReference>
<dbReference type="Proteomes" id="UP000681356">
    <property type="component" value="Unassembled WGS sequence"/>
</dbReference>
<reference evidence="2" key="1">
    <citation type="submission" date="2021-04" db="EMBL/GenBank/DDBJ databases">
        <authorList>
            <person name="Yoon J."/>
        </authorList>
    </citation>
    <scope>NUCLEOTIDE SEQUENCE</scope>
    <source>
        <strain evidence="2">KMU-90</strain>
    </source>
</reference>
<feature type="domain" description="Extensin-like C-terminal" evidence="1">
    <location>
        <begin position="45"/>
        <end position="198"/>
    </location>
</feature>
<dbReference type="AlphaFoldDB" id="A0A8J7WDR8"/>
<proteinExistence type="predicted"/>